<dbReference type="EMBL" id="SLXO01000018">
    <property type="protein sequence ID" value="TCP29705.1"/>
    <property type="molecule type" value="Genomic_DNA"/>
</dbReference>
<keyword evidence="3" id="KW-1185">Reference proteome</keyword>
<evidence type="ECO:0000313" key="3">
    <source>
        <dbReference type="Proteomes" id="UP000295399"/>
    </source>
</evidence>
<dbReference type="RefSeq" id="WP_132709592.1">
    <property type="nucleotide sequence ID" value="NZ_JACIGF010000018.1"/>
</dbReference>
<protein>
    <submittedName>
        <fullName evidence="1">Uncharacterized protein</fullName>
    </submittedName>
</protein>
<accession>A0A4R2P3X4</accession>
<dbReference type="EMBL" id="SLXO01000020">
    <property type="protein sequence ID" value="TCP29499.1"/>
    <property type="molecule type" value="Genomic_DNA"/>
</dbReference>
<organism evidence="1 3">
    <name type="scientific">Rhodothalassium salexigens DSM 2132</name>
    <dbReference type="NCBI Taxonomy" id="1188247"/>
    <lineage>
        <taxon>Bacteria</taxon>
        <taxon>Pseudomonadati</taxon>
        <taxon>Pseudomonadota</taxon>
        <taxon>Alphaproteobacteria</taxon>
        <taxon>Rhodothalassiales</taxon>
        <taxon>Rhodothalassiaceae</taxon>
        <taxon>Rhodothalassium</taxon>
    </lineage>
</organism>
<dbReference type="Proteomes" id="UP000295399">
    <property type="component" value="Unassembled WGS sequence"/>
</dbReference>
<gene>
    <name evidence="2" type="ORF">EV659_11815</name>
    <name evidence="1" type="ORF">EV659_1204</name>
</gene>
<name>A0A4R2P3X4_RHOSA</name>
<evidence type="ECO:0000313" key="1">
    <source>
        <dbReference type="EMBL" id="TCP29499.1"/>
    </source>
</evidence>
<evidence type="ECO:0000313" key="2">
    <source>
        <dbReference type="EMBL" id="TCP29705.1"/>
    </source>
</evidence>
<proteinExistence type="predicted"/>
<sequence>MSAEIVSLFPMLGHRVRHRPTGRVGIVTAYRAHERLAIQAVGEGLTAIVNTVDCVPVEPAERTAP</sequence>
<dbReference type="AlphaFoldDB" id="A0A4R2P3X4"/>
<comment type="caution">
    <text evidence="1">The sequence shown here is derived from an EMBL/GenBank/DDBJ whole genome shotgun (WGS) entry which is preliminary data.</text>
</comment>
<reference evidence="1 3" key="1">
    <citation type="submission" date="2019-03" db="EMBL/GenBank/DDBJ databases">
        <title>Genomic Encyclopedia of Type Strains, Phase IV (KMG-IV): sequencing the most valuable type-strain genomes for metagenomic binning, comparative biology and taxonomic classification.</title>
        <authorList>
            <person name="Goeker M."/>
        </authorList>
    </citation>
    <scope>NUCLEOTIDE SEQUENCE [LARGE SCALE GENOMIC DNA]</scope>
    <source>
        <strain evidence="1 3">DSM 2132</strain>
    </source>
</reference>
<dbReference type="InParanoid" id="A0A4R2P3X4"/>